<dbReference type="Proteomes" id="UP001295423">
    <property type="component" value="Unassembled WGS sequence"/>
</dbReference>
<sequence>METNGNDSNEIFVYTGQPRSEIPEDVTQVSVADSVQKIPDRAFQGCGTLVLVSIPKTVENIGDSAFSQCPRLKKVALHKGLKVIGCQAFSVCRSLVDIDLPDGLERIGARCFLMCVSLLDVSIPTTVEKIEEATFFACKSLVSVGLHNRINGIGGHAFVDCASLVEIDLHEGLKSIGYGAFSRCISLNAVAFPSSLELIASQAFCDCASLLGVEIPADTKGIKVGNDSFRGCKSLVTYSISDGSLQNFAGNHGIGGLELLHVDCTGTRTICRDRWSGFPIHDLCYHSSRTTVEELAAAIDSCESLEDSLEDAMGMTPFHIVATSSKPRVEIFQCLLDRYSLAALEYTDKFSHTMMDYLLKNRSSKVVLLIHLILETAIADQVSGWSPVWKDRFGLSGQEIRSMIRSDDDITERRKQVLQLLEHAGQCIRKEMISLLELSLWKMKMDSANMLGSVDDFSTRRERCRLQCGADIVVDNVFEYLFDRGKESKCSTALSVCPLCSLTSLAAE</sequence>
<name>A0AAD2CC25_9STRA</name>
<dbReference type="Gene3D" id="3.80.10.10">
    <property type="entry name" value="Ribonuclease Inhibitor"/>
    <property type="match status" value="1"/>
</dbReference>
<gene>
    <name evidence="1" type="ORF">CYCCA115_LOCUS365</name>
</gene>
<keyword evidence="2" id="KW-1185">Reference proteome</keyword>
<evidence type="ECO:0000313" key="2">
    <source>
        <dbReference type="Proteomes" id="UP001295423"/>
    </source>
</evidence>
<dbReference type="SUPFAM" id="SSF52058">
    <property type="entry name" value="L domain-like"/>
    <property type="match status" value="1"/>
</dbReference>
<dbReference type="InterPro" id="IPR026906">
    <property type="entry name" value="LRR_5"/>
</dbReference>
<evidence type="ECO:0000313" key="1">
    <source>
        <dbReference type="EMBL" id="CAJ1902969.1"/>
    </source>
</evidence>
<comment type="caution">
    <text evidence="1">The sequence shown here is derived from an EMBL/GenBank/DDBJ whole genome shotgun (WGS) entry which is preliminary data.</text>
</comment>
<dbReference type="Pfam" id="PF13306">
    <property type="entry name" value="LRR_5"/>
    <property type="match status" value="1"/>
</dbReference>
<dbReference type="InterPro" id="IPR032675">
    <property type="entry name" value="LRR_dom_sf"/>
</dbReference>
<protein>
    <submittedName>
        <fullName evidence="1">Uncharacterized protein</fullName>
    </submittedName>
</protein>
<organism evidence="1 2">
    <name type="scientific">Cylindrotheca closterium</name>
    <dbReference type="NCBI Taxonomy" id="2856"/>
    <lineage>
        <taxon>Eukaryota</taxon>
        <taxon>Sar</taxon>
        <taxon>Stramenopiles</taxon>
        <taxon>Ochrophyta</taxon>
        <taxon>Bacillariophyta</taxon>
        <taxon>Bacillariophyceae</taxon>
        <taxon>Bacillariophycidae</taxon>
        <taxon>Bacillariales</taxon>
        <taxon>Bacillariaceae</taxon>
        <taxon>Cylindrotheca</taxon>
    </lineage>
</organism>
<dbReference type="EMBL" id="CAKOGP040000001">
    <property type="protein sequence ID" value="CAJ1902969.1"/>
    <property type="molecule type" value="Genomic_DNA"/>
</dbReference>
<dbReference type="PANTHER" id="PTHR45661">
    <property type="entry name" value="SURFACE ANTIGEN"/>
    <property type="match status" value="1"/>
</dbReference>
<dbReference type="InterPro" id="IPR053139">
    <property type="entry name" value="Surface_bspA-like"/>
</dbReference>
<dbReference type="AlphaFoldDB" id="A0AAD2CC25"/>
<accession>A0AAD2CC25</accession>
<reference evidence="1" key="1">
    <citation type="submission" date="2023-08" db="EMBL/GenBank/DDBJ databases">
        <authorList>
            <person name="Audoor S."/>
            <person name="Bilcke G."/>
        </authorList>
    </citation>
    <scope>NUCLEOTIDE SEQUENCE</scope>
</reference>
<dbReference type="PANTHER" id="PTHR45661:SF3">
    <property type="entry name" value="IG-LIKE DOMAIN-CONTAINING PROTEIN"/>
    <property type="match status" value="1"/>
</dbReference>
<proteinExistence type="predicted"/>